<feature type="region of interest" description="Disordered" evidence="1">
    <location>
        <begin position="55"/>
        <end position="75"/>
    </location>
</feature>
<dbReference type="AlphaFoldDB" id="H5UN99"/>
<comment type="caution">
    <text evidence="2">The sequence shown here is derived from an EMBL/GenBank/DDBJ whole genome shotgun (WGS) entry which is preliminary data.</text>
</comment>
<evidence type="ECO:0000256" key="1">
    <source>
        <dbReference type="SAM" id="MobiDB-lite"/>
    </source>
</evidence>
<protein>
    <submittedName>
        <fullName evidence="2">Uncharacterized protein</fullName>
    </submittedName>
</protein>
<evidence type="ECO:0000313" key="2">
    <source>
        <dbReference type="EMBL" id="GAB47207.1"/>
    </source>
</evidence>
<feature type="compositionally biased region" description="Basic and acidic residues" evidence="1">
    <location>
        <begin position="62"/>
        <end position="75"/>
    </location>
</feature>
<name>H5UN99_9MICO</name>
<sequence length="102" mass="10946">MRSTTITFGEGPAPAGRRIKAQDGTETITLTGLTTHLADKITTVMQALDVTIETSKATTEQPAEKTSPKPKVTDLSEHARAEIASIDQQRALDRWAETGVLA</sequence>
<accession>H5UN99</accession>
<gene>
    <name evidence="2" type="ORF">MOPEL_007_00240</name>
</gene>
<keyword evidence="3" id="KW-1185">Reference proteome</keyword>
<dbReference type="Proteomes" id="UP000004367">
    <property type="component" value="Unassembled WGS sequence"/>
</dbReference>
<organism evidence="2 3">
    <name type="scientific">Mobilicoccus pelagius NBRC 104925</name>
    <dbReference type="NCBI Taxonomy" id="1089455"/>
    <lineage>
        <taxon>Bacteria</taxon>
        <taxon>Bacillati</taxon>
        <taxon>Actinomycetota</taxon>
        <taxon>Actinomycetes</taxon>
        <taxon>Micrococcales</taxon>
        <taxon>Dermatophilaceae</taxon>
        <taxon>Mobilicoccus</taxon>
    </lineage>
</organism>
<proteinExistence type="predicted"/>
<evidence type="ECO:0000313" key="3">
    <source>
        <dbReference type="Proteomes" id="UP000004367"/>
    </source>
</evidence>
<dbReference type="RefSeq" id="WP_009481105.1">
    <property type="nucleotide sequence ID" value="NZ_BAFE01000007.1"/>
</dbReference>
<dbReference type="STRING" id="1089455.MOPEL_007_00240"/>
<dbReference type="EMBL" id="BAFE01000007">
    <property type="protein sequence ID" value="GAB47207.1"/>
    <property type="molecule type" value="Genomic_DNA"/>
</dbReference>
<reference evidence="2 3" key="1">
    <citation type="submission" date="2012-02" db="EMBL/GenBank/DDBJ databases">
        <title>Whole genome shotgun sequence of Mobilicoccus pelagius NBRC 104925.</title>
        <authorList>
            <person name="Yoshida Y."/>
            <person name="Hosoyama A."/>
            <person name="Tsuchikane K."/>
            <person name="Katsumata H."/>
            <person name="Yamazaki S."/>
            <person name="Fujita N."/>
        </authorList>
    </citation>
    <scope>NUCLEOTIDE SEQUENCE [LARGE SCALE GENOMIC DNA]</scope>
    <source>
        <strain evidence="2 3">NBRC 104925</strain>
    </source>
</reference>